<sequence>MTKAASLYIDVLRLVAALVVFAVHAHYLLPKPMPGLWRLAALGGEAVTVFFVLSGLVIAHVVHTRETRAADYLASRFARLYSVVLPGLALTATLDIAGKLLAPADYAFTIGQDSRALLASLLFVNELWWTSAAPPSNTPFWSLGYEFWYYLLYAALRYLPDRRVRWATLLTLGAACGPKILLLLPVWQLGVAAYAIAGRHRLRPGMAVFHAVVSAAGLYLLVASGAKAEWHNATVAALGPLAQGLGPSSHVLYTYAFGVLTTLHLIAMVTLVPLFGKLWRSGERAIRATSAQTFAIYLFHYPLLKFLVAVTGSIGVLRGPVVIAVTLATIAALGSAGDRLKPALRRWFLARLGKSIPEGYRATAGVGLTNPSDAIGRR</sequence>
<dbReference type="OrthoDB" id="9796461at2"/>
<reference evidence="3" key="3">
    <citation type="submission" date="2022-12" db="EMBL/GenBank/DDBJ databases">
        <authorList>
            <person name="Sun Q."/>
            <person name="Kim S."/>
        </authorList>
    </citation>
    <scope>NUCLEOTIDE SEQUENCE</scope>
    <source>
        <strain evidence="3">KCTC 12344</strain>
    </source>
</reference>
<evidence type="ECO:0000259" key="2">
    <source>
        <dbReference type="Pfam" id="PF01757"/>
    </source>
</evidence>
<dbReference type="InterPro" id="IPR050879">
    <property type="entry name" value="Acyltransferase_3"/>
</dbReference>
<dbReference type="GO" id="GO:0016747">
    <property type="term" value="F:acyltransferase activity, transferring groups other than amino-acyl groups"/>
    <property type="evidence" value="ECO:0007669"/>
    <property type="project" value="InterPro"/>
</dbReference>
<feature type="transmembrane region" description="Helical" evidence="1">
    <location>
        <begin position="35"/>
        <end position="59"/>
    </location>
</feature>
<keyword evidence="1" id="KW-1133">Transmembrane helix</keyword>
<feature type="transmembrane region" description="Helical" evidence="1">
    <location>
        <begin position="180"/>
        <end position="197"/>
    </location>
</feature>
<evidence type="ECO:0000313" key="4">
    <source>
        <dbReference type="EMBL" id="QBQ35764.1"/>
    </source>
</evidence>
<gene>
    <name evidence="4" type="ORF">E1742_06020</name>
    <name evidence="3" type="ORF">GCM10007388_30770</name>
</gene>
<evidence type="ECO:0000313" key="5">
    <source>
        <dbReference type="Proteomes" id="UP000294359"/>
    </source>
</evidence>
<feature type="transmembrane region" description="Helical" evidence="1">
    <location>
        <begin position="7"/>
        <end position="29"/>
    </location>
</feature>
<dbReference type="GO" id="GO:0016020">
    <property type="term" value="C:membrane"/>
    <property type="evidence" value="ECO:0007669"/>
    <property type="project" value="TreeGrafter"/>
</dbReference>
<proteinExistence type="predicted"/>
<dbReference type="PANTHER" id="PTHR23028">
    <property type="entry name" value="ACETYLTRANSFERASE"/>
    <property type="match status" value="1"/>
</dbReference>
<reference evidence="3" key="1">
    <citation type="journal article" date="2014" name="Int. J. Syst. Evol. Microbiol.">
        <title>Complete genome sequence of Corynebacterium casei LMG S-19264T (=DSM 44701T), isolated from a smear-ripened cheese.</title>
        <authorList>
            <consortium name="US DOE Joint Genome Institute (JGI-PGF)"/>
            <person name="Walter F."/>
            <person name="Albersmeier A."/>
            <person name="Kalinowski J."/>
            <person name="Ruckert C."/>
        </authorList>
    </citation>
    <scope>NUCLEOTIDE SEQUENCE</scope>
    <source>
        <strain evidence="3">KCTC 12344</strain>
    </source>
</reference>
<feature type="transmembrane region" description="Helical" evidence="1">
    <location>
        <begin position="294"/>
        <end position="314"/>
    </location>
</feature>
<keyword evidence="3" id="KW-0808">Transferase</keyword>
<dbReference type="GO" id="GO:0009103">
    <property type="term" value="P:lipopolysaccharide biosynthetic process"/>
    <property type="evidence" value="ECO:0007669"/>
    <property type="project" value="TreeGrafter"/>
</dbReference>
<name>A0A4P7BBB7_9BURK</name>
<dbReference type="EMBL" id="BMWW01000005">
    <property type="protein sequence ID" value="GGY95248.1"/>
    <property type="molecule type" value="Genomic_DNA"/>
</dbReference>
<keyword evidence="1" id="KW-0812">Transmembrane</keyword>
<evidence type="ECO:0000313" key="3">
    <source>
        <dbReference type="EMBL" id="GGY95248.1"/>
    </source>
</evidence>
<feature type="domain" description="Acyltransferase 3" evidence="2">
    <location>
        <begin position="8"/>
        <end position="330"/>
    </location>
</feature>
<evidence type="ECO:0000256" key="1">
    <source>
        <dbReference type="SAM" id="Phobius"/>
    </source>
</evidence>
<dbReference type="Proteomes" id="UP000619512">
    <property type="component" value="Unassembled WGS sequence"/>
</dbReference>
<accession>A0A4P7BBB7</accession>
<dbReference type="EMBL" id="CP038026">
    <property type="protein sequence ID" value="QBQ35764.1"/>
    <property type="molecule type" value="Genomic_DNA"/>
</dbReference>
<evidence type="ECO:0000313" key="6">
    <source>
        <dbReference type="Proteomes" id="UP000619512"/>
    </source>
</evidence>
<keyword evidence="3" id="KW-0012">Acyltransferase</keyword>
<feature type="transmembrane region" description="Helical" evidence="1">
    <location>
        <begin position="80"/>
        <end position="102"/>
    </location>
</feature>
<keyword evidence="5" id="KW-1185">Reference proteome</keyword>
<dbReference type="RefSeq" id="WP_134384001.1">
    <property type="nucleotide sequence ID" value="NZ_BMWW01000005.1"/>
</dbReference>
<feature type="transmembrane region" description="Helical" evidence="1">
    <location>
        <begin position="320"/>
        <end position="337"/>
    </location>
</feature>
<dbReference type="Proteomes" id="UP000294359">
    <property type="component" value="Chromosome"/>
</dbReference>
<dbReference type="AlphaFoldDB" id="A0A4P7BBB7"/>
<feature type="transmembrane region" description="Helical" evidence="1">
    <location>
        <begin position="252"/>
        <end position="274"/>
    </location>
</feature>
<protein>
    <submittedName>
        <fullName evidence="3">Acyltransferase</fullName>
    </submittedName>
</protein>
<feature type="transmembrane region" description="Helical" evidence="1">
    <location>
        <begin position="204"/>
        <end position="222"/>
    </location>
</feature>
<dbReference type="Pfam" id="PF01757">
    <property type="entry name" value="Acyl_transf_3"/>
    <property type="match status" value="1"/>
</dbReference>
<keyword evidence="1" id="KW-0472">Membrane</keyword>
<organism evidence="3 6">
    <name type="scientific">Pseudoduganella plicata</name>
    <dbReference type="NCBI Taxonomy" id="321984"/>
    <lineage>
        <taxon>Bacteria</taxon>
        <taxon>Pseudomonadati</taxon>
        <taxon>Pseudomonadota</taxon>
        <taxon>Betaproteobacteria</taxon>
        <taxon>Burkholderiales</taxon>
        <taxon>Oxalobacteraceae</taxon>
        <taxon>Telluria group</taxon>
        <taxon>Pseudoduganella</taxon>
    </lineage>
</organism>
<dbReference type="PANTHER" id="PTHR23028:SF53">
    <property type="entry name" value="ACYL_TRANSF_3 DOMAIN-CONTAINING PROTEIN"/>
    <property type="match status" value="1"/>
</dbReference>
<reference evidence="4 5" key="2">
    <citation type="submission" date="2019-03" db="EMBL/GenBank/DDBJ databases">
        <title>Draft Genome Sequences of Six Type Strains of the Genus Massilia.</title>
        <authorList>
            <person name="Miess H."/>
            <person name="Frediansyhah A."/>
            <person name="Gross H."/>
        </authorList>
    </citation>
    <scope>NUCLEOTIDE SEQUENCE [LARGE SCALE GENOMIC DNA]</scope>
    <source>
        <strain evidence="4 5">DSM 17505</strain>
    </source>
</reference>
<dbReference type="InterPro" id="IPR002656">
    <property type="entry name" value="Acyl_transf_3_dom"/>
</dbReference>